<organism evidence="1 2">
    <name type="scientific">Accumulibacter regalis</name>
    <dbReference type="NCBI Taxonomy" id="522306"/>
    <lineage>
        <taxon>Bacteria</taxon>
        <taxon>Pseudomonadati</taxon>
        <taxon>Pseudomonadota</taxon>
        <taxon>Betaproteobacteria</taxon>
        <taxon>Candidatus Accumulibacter</taxon>
    </lineage>
</organism>
<dbReference type="EMBL" id="JEMY01000054">
    <property type="protein sequence ID" value="EXI85515.1"/>
    <property type="molecule type" value="Genomic_DNA"/>
</dbReference>
<sequence>MKRRTNYYKDLAADYSRPGLVAESLQSELIALSLKINGMQEKSPPVIGDDYTMSQVEQENKQWWPTHCEALRQGRGDILIGEYRQDLVYFCQDGAYYGIEEQKVREQHWWALIAQPGVTMTWPIVMFHGEFVWFEWSCIDDDTNETLAKGSCVWVRRGHRGGCHFKGEQLTFYRDVFSSPELLELITKS</sequence>
<dbReference type="PATRIC" id="fig|1454004.3.peg.3535"/>
<evidence type="ECO:0000313" key="1">
    <source>
        <dbReference type="EMBL" id="EXI85515.1"/>
    </source>
</evidence>
<dbReference type="AlphaFoldDB" id="A0A011Q8Q1"/>
<proteinExistence type="predicted"/>
<accession>A0A011Q8Q1</accession>
<keyword evidence="2" id="KW-1185">Reference proteome</keyword>
<dbReference type="SUPFAM" id="SSF54427">
    <property type="entry name" value="NTF2-like"/>
    <property type="match status" value="1"/>
</dbReference>
<protein>
    <submittedName>
        <fullName evidence="1">Uncharacterized protein</fullName>
    </submittedName>
</protein>
<reference evidence="1" key="1">
    <citation type="submission" date="2014-02" db="EMBL/GenBank/DDBJ databases">
        <title>Expanding our view of genomic diversity in Candidatus Accumulibacter clades.</title>
        <authorList>
            <person name="Skennerton C.T."/>
            <person name="Barr J.J."/>
            <person name="Slater F.R."/>
            <person name="Bond P.L."/>
            <person name="Tyson G.W."/>
        </authorList>
    </citation>
    <scope>NUCLEOTIDE SEQUENCE [LARGE SCALE GENOMIC DNA]</scope>
</reference>
<dbReference type="Proteomes" id="UP000022141">
    <property type="component" value="Unassembled WGS sequence"/>
</dbReference>
<gene>
    <name evidence="1" type="ORF">AW11_03436</name>
</gene>
<name>A0A011Q8Q1_ACCRE</name>
<dbReference type="eggNOG" id="ENOG502ZARB">
    <property type="taxonomic scope" value="Bacteria"/>
</dbReference>
<evidence type="ECO:0000313" key="2">
    <source>
        <dbReference type="Proteomes" id="UP000022141"/>
    </source>
</evidence>
<comment type="caution">
    <text evidence="1">The sequence shown here is derived from an EMBL/GenBank/DDBJ whole genome shotgun (WGS) entry which is preliminary data.</text>
</comment>
<dbReference type="InterPro" id="IPR032710">
    <property type="entry name" value="NTF2-like_dom_sf"/>
</dbReference>